<dbReference type="CDD" id="cd20292">
    <property type="entry name" value="cupin_QdtA-like"/>
    <property type="match status" value="1"/>
</dbReference>
<comment type="caution">
    <text evidence="2">The sequence shown here is derived from an EMBL/GenBank/DDBJ whole genome shotgun (WGS) entry which is preliminary data.</text>
</comment>
<name>A0A4Q5L8Y8_9BACT</name>
<protein>
    <submittedName>
        <fullName evidence="2">WxcM-like domain-containing protein</fullName>
    </submittedName>
</protein>
<organism evidence="2 3">
    <name type="scientific">Hymenobacter persicinus</name>
    <dbReference type="NCBI Taxonomy" id="2025506"/>
    <lineage>
        <taxon>Bacteria</taxon>
        <taxon>Pseudomonadati</taxon>
        <taxon>Bacteroidota</taxon>
        <taxon>Cytophagia</taxon>
        <taxon>Cytophagales</taxon>
        <taxon>Hymenobacteraceae</taxon>
        <taxon>Hymenobacter</taxon>
    </lineage>
</organism>
<dbReference type="EMBL" id="SEWE01000061">
    <property type="protein sequence ID" value="RYU76073.1"/>
    <property type="molecule type" value="Genomic_DNA"/>
</dbReference>
<gene>
    <name evidence="2" type="ORF">EWM57_19205</name>
</gene>
<dbReference type="Pfam" id="PF05523">
    <property type="entry name" value="FdtA"/>
    <property type="match status" value="1"/>
</dbReference>
<dbReference type="Gene3D" id="2.60.120.10">
    <property type="entry name" value="Jelly Rolls"/>
    <property type="match status" value="1"/>
</dbReference>
<evidence type="ECO:0000259" key="1">
    <source>
        <dbReference type="Pfam" id="PF05523"/>
    </source>
</evidence>
<keyword evidence="3" id="KW-1185">Reference proteome</keyword>
<proteinExistence type="predicted"/>
<sequence length="136" mass="15667">MSVPQLIEFDKIGSLELGYISVAENARLPFAIQRVFWTYFTPDSVIRGEHAHREGQQLIFATHGRIEFTVENTAGEKTDYLLDAPNQGLYIPRLHWGRIKFSHDAVLMSLTSLPYDEADYIRSYTEFKQLGNDEIQ</sequence>
<feature type="domain" description="Sugar 3,4-ketoisomerase QdtA cupin" evidence="1">
    <location>
        <begin position="5"/>
        <end position="130"/>
    </location>
</feature>
<dbReference type="AlphaFoldDB" id="A0A4Q5L8Y8"/>
<dbReference type="InterPro" id="IPR008894">
    <property type="entry name" value="QdtA_cupin_dom"/>
</dbReference>
<dbReference type="SUPFAM" id="SSF51182">
    <property type="entry name" value="RmlC-like cupins"/>
    <property type="match status" value="1"/>
</dbReference>
<dbReference type="OrthoDB" id="9795513at2"/>
<evidence type="ECO:0000313" key="2">
    <source>
        <dbReference type="EMBL" id="RYU76073.1"/>
    </source>
</evidence>
<reference evidence="2 3" key="1">
    <citation type="submission" date="2019-02" db="EMBL/GenBank/DDBJ databases">
        <title>Bacterial novel species isolated from soil.</title>
        <authorList>
            <person name="Jung H.-Y."/>
        </authorList>
    </citation>
    <scope>NUCLEOTIDE SEQUENCE [LARGE SCALE GENOMIC DNA]</scope>
    <source>
        <strain evidence="2 3">1-3-3-3</strain>
    </source>
</reference>
<evidence type="ECO:0000313" key="3">
    <source>
        <dbReference type="Proteomes" id="UP000294155"/>
    </source>
</evidence>
<dbReference type="RefSeq" id="WP_129922933.1">
    <property type="nucleotide sequence ID" value="NZ_SEWE01000061.1"/>
</dbReference>
<dbReference type="Proteomes" id="UP000294155">
    <property type="component" value="Unassembled WGS sequence"/>
</dbReference>
<accession>A0A4Q5L8Y8</accession>
<dbReference type="InterPro" id="IPR014710">
    <property type="entry name" value="RmlC-like_jellyroll"/>
</dbReference>
<dbReference type="InterPro" id="IPR011051">
    <property type="entry name" value="RmlC_Cupin_sf"/>
</dbReference>